<dbReference type="Proteomes" id="UP000001660">
    <property type="component" value="Chromosome"/>
</dbReference>
<feature type="region of interest" description="Disordered" evidence="1">
    <location>
        <begin position="34"/>
        <end position="65"/>
    </location>
</feature>
<dbReference type="EMBL" id="FP929003">
    <property type="protein sequence ID" value="CBK41202.1"/>
    <property type="molecule type" value="Genomic_DNA"/>
</dbReference>
<organism evidence="2">
    <name type="scientific">Nitrospira defluvii</name>
    <dbReference type="NCBI Taxonomy" id="330214"/>
    <lineage>
        <taxon>Bacteria</taxon>
        <taxon>Pseudomonadati</taxon>
        <taxon>Nitrospirota</taxon>
        <taxon>Nitrospiria</taxon>
        <taxon>Nitrospirales</taxon>
        <taxon>Nitrospiraceae</taxon>
        <taxon>Nitrospira</taxon>
    </lineage>
</organism>
<reference evidence="3 4" key="2">
    <citation type="journal article" date="2010" name="Proc. Natl. Acad. Sci. U.S.A.">
        <title>A Nitrospira metagenome illuminates the physiology and evolution of globally important nitrite-oxidizing bacteria.</title>
        <authorList>
            <person name="Lucker S."/>
            <person name="Wagner M."/>
            <person name="Maixner F."/>
            <person name="Pelletier E."/>
            <person name="Koch H."/>
            <person name="Vacherie B."/>
            <person name="Rattei T."/>
            <person name="Sinninghe Damste J."/>
            <person name="Spieck E."/>
            <person name="Le Paslier D."/>
            <person name="Daims H."/>
        </authorList>
    </citation>
    <scope>NUCLEOTIDE SEQUENCE [LARGE SCALE GENOMIC DNA]</scope>
</reference>
<sequence length="65" mass="7291">MELLVTTPLLAASDNRSVHEDGIIGQCRALWRKKRRRPDNQSRGMEARSAMERTVGGARDVIASR</sequence>
<name>B3U4P2_9BACT</name>
<evidence type="ECO:0000313" key="2">
    <source>
        <dbReference type="EMBL" id="ACE75609.1"/>
    </source>
</evidence>
<keyword evidence="4" id="KW-1185">Reference proteome</keyword>
<evidence type="ECO:0000256" key="1">
    <source>
        <dbReference type="SAM" id="MobiDB-lite"/>
    </source>
</evidence>
<gene>
    <name evidence="3" type="ORF">NIDE1459</name>
</gene>
<reference evidence="2" key="1">
    <citation type="journal article" date="2008" name="Environ. Microbiol.">
        <title>Environmental genomics reveals a functional chlorite dismutase in the nitrite-oxidizing bacterium 'Candidatus Nitrospira defluvii'.</title>
        <authorList>
            <person name="Maixner F."/>
            <person name="Wagner M."/>
            <person name="Lucker S."/>
            <person name="Pelletier E."/>
            <person name="Schmitz-Esser S."/>
            <person name="Hace K."/>
            <person name="Spieck E."/>
            <person name="Konrat R."/>
            <person name="Le Paslier D."/>
            <person name="Daims H."/>
        </authorList>
    </citation>
    <scope>NUCLEOTIDE SEQUENCE</scope>
</reference>
<dbReference type="KEGG" id="nde:NIDE1459"/>
<proteinExistence type="predicted"/>
<evidence type="ECO:0000313" key="4">
    <source>
        <dbReference type="Proteomes" id="UP000001660"/>
    </source>
</evidence>
<accession>B3U4P2</accession>
<dbReference type="HOGENOM" id="CLU_2841637_0_0_0"/>
<reference evidence="3" key="3">
    <citation type="submission" date="2010-03" db="EMBL/GenBank/DDBJ databases">
        <authorList>
            <person name="Genoscope - CEA"/>
        </authorList>
    </citation>
    <scope>NUCLEOTIDE SEQUENCE</scope>
</reference>
<dbReference type="AlphaFoldDB" id="B3U4P2"/>
<evidence type="ECO:0000313" key="3">
    <source>
        <dbReference type="EMBL" id="CBK41202.1"/>
    </source>
</evidence>
<protein>
    <submittedName>
        <fullName evidence="2">Uncharacterized protein</fullName>
    </submittedName>
</protein>
<dbReference type="EMBL" id="EU559167">
    <property type="protein sequence ID" value="ACE75609.1"/>
    <property type="molecule type" value="Genomic_DNA"/>
</dbReference>